<evidence type="ECO:0008006" key="4">
    <source>
        <dbReference type="Google" id="ProtNLM"/>
    </source>
</evidence>
<dbReference type="InterPro" id="IPR003737">
    <property type="entry name" value="GlcNAc_PI_deacetylase-related"/>
</dbReference>
<dbReference type="Pfam" id="PF02585">
    <property type="entry name" value="PIG-L"/>
    <property type="match status" value="1"/>
</dbReference>
<keyword evidence="1" id="KW-0862">Zinc</keyword>
<name>A0ABN2HD84_9ACTN</name>
<protein>
    <recommendedName>
        <fullName evidence="4">PIG-L family deacetylase</fullName>
    </recommendedName>
</protein>
<evidence type="ECO:0000256" key="1">
    <source>
        <dbReference type="ARBA" id="ARBA00022833"/>
    </source>
</evidence>
<dbReference type="Proteomes" id="UP001500618">
    <property type="component" value="Unassembled WGS sequence"/>
</dbReference>
<dbReference type="PANTHER" id="PTHR12993:SF11">
    <property type="entry name" value="N-ACETYLGLUCOSAMINYL-PHOSPHATIDYLINOSITOL DE-N-ACETYLASE"/>
    <property type="match status" value="1"/>
</dbReference>
<dbReference type="EMBL" id="BAAANY010000014">
    <property type="protein sequence ID" value="GAA1685977.1"/>
    <property type="molecule type" value="Genomic_DNA"/>
</dbReference>
<proteinExistence type="predicted"/>
<accession>A0ABN2HD84</accession>
<evidence type="ECO:0000313" key="2">
    <source>
        <dbReference type="EMBL" id="GAA1685977.1"/>
    </source>
</evidence>
<dbReference type="SUPFAM" id="SSF102588">
    <property type="entry name" value="LmbE-like"/>
    <property type="match status" value="1"/>
</dbReference>
<keyword evidence="3" id="KW-1185">Reference proteome</keyword>
<sequence>MTVVCVFAHQDDEMRCLGTLVRLHEQGQRIGFVCVTNGDKGLSFDGPGGQREAAAVRQREMLAVASHFDAEYLCLEREDGFAVGDHELRTDLIEALRRLAAEVVFTHWTSDYNDDHVVTAKAVTDAALFTGISSFGAGSRALPRTPRIFHTHPGEGFGFEATHFVPLSSAHVRQKATLIRRHESQMDVRRRMLGYDYADEMADHDRGQGARLSVAAAEAFRPCLAERRVPWPSDLPGPLA</sequence>
<dbReference type="Gene3D" id="3.40.50.10320">
    <property type="entry name" value="LmbE-like"/>
    <property type="match status" value="1"/>
</dbReference>
<organism evidence="2 3">
    <name type="scientific">Fodinicola feengrottensis</name>
    <dbReference type="NCBI Taxonomy" id="435914"/>
    <lineage>
        <taxon>Bacteria</taxon>
        <taxon>Bacillati</taxon>
        <taxon>Actinomycetota</taxon>
        <taxon>Actinomycetes</taxon>
        <taxon>Mycobacteriales</taxon>
        <taxon>Fodinicola</taxon>
    </lineage>
</organism>
<reference evidence="2 3" key="1">
    <citation type="journal article" date="2019" name="Int. J. Syst. Evol. Microbiol.">
        <title>The Global Catalogue of Microorganisms (GCM) 10K type strain sequencing project: providing services to taxonomists for standard genome sequencing and annotation.</title>
        <authorList>
            <consortium name="The Broad Institute Genomics Platform"/>
            <consortium name="The Broad Institute Genome Sequencing Center for Infectious Disease"/>
            <person name="Wu L."/>
            <person name="Ma J."/>
        </authorList>
    </citation>
    <scope>NUCLEOTIDE SEQUENCE [LARGE SCALE GENOMIC DNA]</scope>
    <source>
        <strain evidence="2 3">JCM 14718</strain>
    </source>
</reference>
<dbReference type="PANTHER" id="PTHR12993">
    <property type="entry name" value="N-ACETYLGLUCOSAMINYL-PHOSPHATIDYLINOSITOL DE-N-ACETYLASE-RELATED"/>
    <property type="match status" value="1"/>
</dbReference>
<gene>
    <name evidence="2" type="ORF">GCM10009765_39070</name>
</gene>
<comment type="caution">
    <text evidence="2">The sequence shown here is derived from an EMBL/GenBank/DDBJ whole genome shotgun (WGS) entry which is preliminary data.</text>
</comment>
<dbReference type="InterPro" id="IPR024078">
    <property type="entry name" value="LmbE-like_dom_sf"/>
</dbReference>
<evidence type="ECO:0000313" key="3">
    <source>
        <dbReference type="Proteomes" id="UP001500618"/>
    </source>
</evidence>
<dbReference type="RefSeq" id="WP_344311666.1">
    <property type="nucleotide sequence ID" value="NZ_BAAANY010000014.1"/>
</dbReference>